<gene>
    <name evidence="2" type="ORF">FB554_1682</name>
</gene>
<evidence type="ECO:0000259" key="1">
    <source>
        <dbReference type="Pfam" id="PF12713"/>
    </source>
</evidence>
<evidence type="ECO:0000313" key="2">
    <source>
        <dbReference type="EMBL" id="TQL33532.1"/>
    </source>
</evidence>
<evidence type="ECO:0000313" key="3">
    <source>
        <dbReference type="Proteomes" id="UP000318336"/>
    </source>
</evidence>
<reference evidence="2 3" key="1">
    <citation type="submission" date="2019-06" db="EMBL/GenBank/DDBJ databases">
        <title>Sequencing the genomes of 1000 actinobacteria strains.</title>
        <authorList>
            <person name="Klenk H.-P."/>
        </authorList>
    </citation>
    <scope>NUCLEOTIDE SEQUENCE [LARGE SCALE GENOMIC DNA]</scope>
    <source>
        <strain evidence="2 3">DSM 24617</strain>
    </source>
</reference>
<dbReference type="RefSeq" id="WP_142005533.1">
    <property type="nucleotide sequence ID" value="NZ_CAJTBP010000001.1"/>
</dbReference>
<keyword evidence="3" id="KW-1185">Reference proteome</keyword>
<name>A0A542XCG2_9MICO</name>
<organism evidence="2 3">
    <name type="scientific">Barrientosiimonas humi</name>
    <dbReference type="NCBI Taxonomy" id="999931"/>
    <lineage>
        <taxon>Bacteria</taxon>
        <taxon>Bacillati</taxon>
        <taxon>Actinomycetota</taxon>
        <taxon>Actinomycetes</taxon>
        <taxon>Micrococcales</taxon>
        <taxon>Dermacoccaceae</taxon>
        <taxon>Barrientosiimonas</taxon>
    </lineage>
</organism>
<dbReference type="InterPro" id="IPR024266">
    <property type="entry name" value="DUF3806"/>
</dbReference>
<proteinExistence type="predicted"/>
<comment type="caution">
    <text evidence="2">The sequence shown here is derived from an EMBL/GenBank/DDBJ whole genome shotgun (WGS) entry which is preliminary data.</text>
</comment>
<accession>A0A542XCG2</accession>
<dbReference type="AlphaFoldDB" id="A0A542XCG2"/>
<dbReference type="OrthoDB" id="5142870at2"/>
<dbReference type="Proteomes" id="UP000318336">
    <property type="component" value="Unassembled WGS sequence"/>
</dbReference>
<dbReference type="Pfam" id="PF12713">
    <property type="entry name" value="DUF3806"/>
    <property type="match status" value="1"/>
</dbReference>
<dbReference type="EMBL" id="VFOK01000001">
    <property type="protein sequence ID" value="TQL33532.1"/>
    <property type="molecule type" value="Genomic_DNA"/>
</dbReference>
<sequence>MQDIQIAPVGAQERRALDGWLEQAAQQGIDVEDVSSIGGAYDAYVERMVDTDPEDREDPTPFCTMVGMAMGEHLVRRTRLQWRVVTDQEGTDLAVATPEEDAILFPVDPVASAWEVAEVGWMDEWVANLLAGMQGEAQ</sequence>
<feature type="domain" description="DUF3806" evidence="1">
    <location>
        <begin position="47"/>
        <end position="123"/>
    </location>
</feature>
<protein>
    <submittedName>
        <fullName evidence="2">Uncharacterized protein DUF3806</fullName>
    </submittedName>
</protein>